<feature type="domain" description="Sensor histidine kinase NatK-like C-terminal" evidence="2">
    <location>
        <begin position="329"/>
        <end position="431"/>
    </location>
</feature>
<organism evidence="4 5">
    <name type="scientific">Dorea phocaeensis</name>
    <dbReference type="NCBI Taxonomy" id="2040291"/>
    <lineage>
        <taxon>Bacteria</taxon>
        <taxon>Bacillati</taxon>
        <taxon>Bacillota</taxon>
        <taxon>Clostridia</taxon>
        <taxon>Lachnospirales</taxon>
        <taxon>Lachnospiraceae</taxon>
        <taxon>Dorea</taxon>
    </lineage>
</organism>
<dbReference type="GO" id="GO:0042802">
    <property type="term" value="F:identical protein binding"/>
    <property type="evidence" value="ECO:0007669"/>
    <property type="project" value="TreeGrafter"/>
</dbReference>
<dbReference type="Proteomes" id="UP000701680">
    <property type="component" value="Unassembled WGS sequence"/>
</dbReference>
<dbReference type="PANTHER" id="PTHR40448:SF1">
    <property type="entry name" value="TWO-COMPONENT SENSOR HISTIDINE KINASE"/>
    <property type="match status" value="1"/>
</dbReference>
<feature type="transmembrane region" description="Helical" evidence="1">
    <location>
        <begin position="87"/>
        <end position="106"/>
    </location>
</feature>
<name>A0A850HJB6_9FIRM</name>
<reference evidence="5 6" key="1">
    <citation type="journal article" date="2020" name="Cell Host Microbe">
        <title>Functional and Genomic Variation between Human-Derived Isolates of Lachnospiraceae Reveals Inter- and Intra-Species Diversity.</title>
        <authorList>
            <person name="Sorbara M.T."/>
            <person name="Littmann E.R."/>
            <person name="Fontana E."/>
            <person name="Moody T.U."/>
            <person name="Kohout C.E."/>
            <person name="Gjonbalaj M."/>
            <person name="Eaton V."/>
            <person name="Seok R."/>
            <person name="Leiner I.M."/>
            <person name="Pamer E.G."/>
        </authorList>
    </citation>
    <scope>NUCLEOTIDE SEQUENCE [LARGE SCALE GENOMIC DNA]</scope>
    <source>
        <strain evidence="4 5">MSK.17.11</strain>
        <strain evidence="3 6">MSK.17.38</strain>
    </source>
</reference>
<accession>A0A850HJB6</accession>
<proteinExistence type="predicted"/>
<evidence type="ECO:0000256" key="1">
    <source>
        <dbReference type="SAM" id="Phobius"/>
    </source>
</evidence>
<protein>
    <submittedName>
        <fullName evidence="4">GHKL domain-containing protein</fullName>
    </submittedName>
</protein>
<dbReference type="InterPro" id="IPR032834">
    <property type="entry name" value="NatK-like_C"/>
</dbReference>
<evidence type="ECO:0000313" key="3">
    <source>
        <dbReference type="EMBL" id="NSK14706.1"/>
    </source>
</evidence>
<dbReference type="Pfam" id="PF14501">
    <property type="entry name" value="HATPase_c_5"/>
    <property type="match status" value="1"/>
</dbReference>
<keyword evidence="1" id="KW-0472">Membrane</keyword>
<feature type="transmembrane region" description="Helical" evidence="1">
    <location>
        <begin position="66"/>
        <end position="82"/>
    </location>
</feature>
<dbReference type="PANTHER" id="PTHR40448">
    <property type="entry name" value="TWO-COMPONENT SENSOR HISTIDINE KINASE"/>
    <property type="match status" value="1"/>
</dbReference>
<reference evidence="4" key="2">
    <citation type="submission" date="2020-02" db="EMBL/GenBank/DDBJ databases">
        <authorList>
            <person name="Littmann E."/>
            <person name="Sorbara M."/>
        </authorList>
    </citation>
    <scope>NUCLEOTIDE SEQUENCE</scope>
    <source>
        <strain evidence="4">MSK.17.11</strain>
        <strain evidence="3">MSK.17.38</strain>
    </source>
</reference>
<dbReference type="EMBL" id="JAAIUO010000004">
    <property type="protein sequence ID" value="NSK14706.1"/>
    <property type="molecule type" value="Genomic_DNA"/>
</dbReference>
<evidence type="ECO:0000313" key="6">
    <source>
        <dbReference type="Proteomes" id="UP000701680"/>
    </source>
</evidence>
<comment type="caution">
    <text evidence="4">The sequence shown here is derived from an EMBL/GenBank/DDBJ whole genome shotgun (WGS) entry which is preliminary data.</text>
</comment>
<feature type="transmembrane region" description="Helical" evidence="1">
    <location>
        <begin position="126"/>
        <end position="146"/>
    </location>
</feature>
<feature type="transmembrane region" description="Helical" evidence="1">
    <location>
        <begin position="195"/>
        <end position="217"/>
    </location>
</feature>
<dbReference type="InterPro" id="IPR036890">
    <property type="entry name" value="HATPase_C_sf"/>
</dbReference>
<feature type="transmembrane region" description="Helical" evidence="1">
    <location>
        <begin position="42"/>
        <end position="60"/>
    </location>
</feature>
<dbReference type="RefSeq" id="WP_173814708.1">
    <property type="nucleotide sequence ID" value="NZ_JAAITX010000004.1"/>
</dbReference>
<dbReference type="AlphaFoldDB" id="A0A850HJB6"/>
<keyword evidence="5" id="KW-1185">Reference proteome</keyword>
<dbReference type="Gene3D" id="3.30.565.10">
    <property type="entry name" value="Histidine kinase-like ATPase, C-terminal domain"/>
    <property type="match status" value="1"/>
</dbReference>
<gene>
    <name evidence="4" type="ORF">G5A66_07435</name>
    <name evidence="3" type="ORF">G5A75_07455</name>
</gene>
<keyword evidence="1" id="KW-0812">Transmembrane</keyword>
<dbReference type="SUPFAM" id="SSF55874">
    <property type="entry name" value="ATPase domain of HSP90 chaperone/DNA topoisomerase II/histidine kinase"/>
    <property type="match status" value="1"/>
</dbReference>
<evidence type="ECO:0000313" key="4">
    <source>
        <dbReference type="EMBL" id="NVH58480.1"/>
    </source>
</evidence>
<dbReference type="Gene3D" id="1.10.287.130">
    <property type="match status" value="1"/>
</dbReference>
<feature type="transmembrane region" description="Helical" evidence="1">
    <location>
        <begin position="166"/>
        <end position="183"/>
    </location>
</feature>
<feature type="transmembrane region" description="Helical" evidence="1">
    <location>
        <begin position="12"/>
        <end position="30"/>
    </location>
</feature>
<dbReference type="Proteomes" id="UP000528555">
    <property type="component" value="Unassembled WGS sequence"/>
</dbReference>
<evidence type="ECO:0000259" key="2">
    <source>
        <dbReference type="Pfam" id="PF14501"/>
    </source>
</evidence>
<sequence length="432" mass="49633">MMTWTVPYLAETIILWMISILFGYLIFSVVRNFLTPRWKHPVCTAFSVLLLFSSANIVVYPEELTGTVGFFFCFILIIFLLFKNEWYLKLSAAISLFPVVVSINYITQDIGHLIWVYAFDRTPSSIVQTVLHTTTLALRLPIWYLLYRLVKHWLSYTVKLLLPRMWIVLDLVALTSFTGIITVIKNTGTAHSYTAYPACVACVFTTLGCCYLCTYMAKTVRSDMALETFQYQQSYYQELEQNQQTVRRLRHDMKNHLNIIGTFLRDNEIEQAKEYFQELNQEFASNLKVYCPNKIVNAVLNNKEQLALDSNIQCDFQIDLETSPKIDDIDLCSILGNTIDNAIEALRKVPETSKRALSLKARYTKGFFSYEITNAKANEVLVKNGRFLTDKTEKEAHGIGLRSVQTIVEKYGGDMDISYTNDTFTVTIMIQG</sequence>
<evidence type="ECO:0000313" key="5">
    <source>
        <dbReference type="Proteomes" id="UP000528555"/>
    </source>
</evidence>
<dbReference type="EMBL" id="JAAITX010000004">
    <property type="protein sequence ID" value="NVH58480.1"/>
    <property type="molecule type" value="Genomic_DNA"/>
</dbReference>
<keyword evidence="1" id="KW-1133">Transmembrane helix</keyword>
<dbReference type="CDD" id="cd16935">
    <property type="entry name" value="HATPase_AgrC-ComD-like"/>
    <property type="match status" value="1"/>
</dbReference>